<evidence type="ECO:0000313" key="2">
    <source>
        <dbReference type="Proteomes" id="UP000006454"/>
    </source>
</evidence>
<dbReference type="EMBL" id="AABF01000002">
    <property type="protein sequence ID" value="EAA25201.1"/>
    <property type="molecule type" value="Genomic_DNA"/>
</dbReference>
<name>Q7P8F4_FUSVC</name>
<reference evidence="1 2" key="1">
    <citation type="journal article" date="2003" name="Genome Res.">
        <title>Genome analysis of F. nucleatum sub spp vincentii and its comparison with the genome of F. nucleatum ATCC 25586.</title>
        <authorList>
            <person name="Kapatral V."/>
            <person name="Ivanova N."/>
            <person name="Anderson I."/>
            <person name="Reznik G."/>
            <person name="Bhattacharyya A."/>
            <person name="Gardner W.L."/>
            <person name="Mikhailova N."/>
            <person name="Lapidus A."/>
            <person name="Larsen N."/>
            <person name="D'Souza M."/>
            <person name="Walunas T."/>
            <person name="Haselkorn R."/>
            <person name="Overbeek R."/>
            <person name="Kyrpides N."/>
        </authorList>
    </citation>
    <scope>NUCLEOTIDE SEQUENCE [LARGE SCALE GENOMIC DNA]</scope>
    <source>
        <strain evidence="1 2">ATCC 49256</strain>
    </source>
</reference>
<protein>
    <submittedName>
        <fullName evidence="1">Uncharacterized protein</fullName>
    </submittedName>
</protein>
<dbReference type="AlphaFoldDB" id="Q7P8F4"/>
<gene>
    <name evidence="1" type="ORF">FNV2236</name>
</gene>
<proteinExistence type="predicted"/>
<accession>Q7P8F4</accession>
<comment type="caution">
    <text evidence="1">The sequence shown here is derived from an EMBL/GenBank/DDBJ whole genome shotgun (WGS) entry which is preliminary data.</text>
</comment>
<dbReference type="Proteomes" id="UP000006454">
    <property type="component" value="Unassembled WGS sequence"/>
</dbReference>
<organism evidence="1 2">
    <name type="scientific">Fusobacterium vincentii ATCC 49256</name>
    <dbReference type="NCBI Taxonomy" id="209882"/>
    <lineage>
        <taxon>Bacteria</taxon>
        <taxon>Fusobacteriati</taxon>
        <taxon>Fusobacteriota</taxon>
        <taxon>Fusobacteriia</taxon>
        <taxon>Fusobacteriales</taxon>
        <taxon>Fusobacteriaceae</taxon>
        <taxon>Fusobacterium</taxon>
    </lineage>
</organism>
<sequence length="64" mass="7588">MSKAKNSDKEISHDYCSCGEYLYSYSENQERIRVAKGRKVTIYLKKRELEIVCPHCEKIIKVKF</sequence>
<evidence type="ECO:0000313" key="1">
    <source>
        <dbReference type="EMBL" id="EAA25201.1"/>
    </source>
</evidence>